<evidence type="ECO:0000313" key="2">
    <source>
        <dbReference type="EMBL" id="RWR88091.1"/>
    </source>
</evidence>
<keyword evidence="3" id="KW-1185">Reference proteome</keyword>
<dbReference type="PANTHER" id="PTHR33090">
    <property type="entry name" value="DUF3774 DOMAIN PROTEIN-RELATED"/>
    <property type="match status" value="1"/>
</dbReference>
<evidence type="ECO:0000313" key="3">
    <source>
        <dbReference type="Proteomes" id="UP000283530"/>
    </source>
</evidence>
<gene>
    <name evidence="2" type="ORF">CKAN_01707300</name>
</gene>
<sequence>MPTNRQRPVVSVFSSYHFSQNQIPPYEEEKRQKCLIIWNIIQPQPSDCREIDRHPLNCQASMRAAQSIKDQASKSLKDVTTTTSSSSKQVRRFSSAIDTSSVNKMKNVDEKRKQAEESLRTVMYLSCWGPN</sequence>
<dbReference type="AlphaFoldDB" id="A0A3S3QQH8"/>
<name>A0A3S3QQH8_9MAGN</name>
<dbReference type="InterPro" id="IPR022251">
    <property type="entry name" value="DUF3774_wound-induced"/>
</dbReference>
<feature type="region of interest" description="Disordered" evidence="1">
    <location>
        <begin position="69"/>
        <end position="94"/>
    </location>
</feature>
<comment type="caution">
    <text evidence="2">The sequence shown here is derived from an EMBL/GenBank/DDBJ whole genome shotgun (WGS) entry which is preliminary data.</text>
</comment>
<evidence type="ECO:0000256" key="1">
    <source>
        <dbReference type="SAM" id="MobiDB-lite"/>
    </source>
</evidence>
<proteinExistence type="predicted"/>
<dbReference type="Proteomes" id="UP000283530">
    <property type="component" value="Unassembled WGS sequence"/>
</dbReference>
<feature type="compositionally biased region" description="Low complexity" evidence="1">
    <location>
        <begin position="80"/>
        <end position="94"/>
    </location>
</feature>
<dbReference type="Pfam" id="PF12609">
    <property type="entry name" value="DUF3774"/>
    <property type="match status" value="1"/>
</dbReference>
<protein>
    <submittedName>
        <fullName evidence="2">Wound induced-like protein</fullName>
    </submittedName>
</protein>
<dbReference type="OrthoDB" id="776176at2759"/>
<dbReference type="EMBL" id="QPKB01000007">
    <property type="protein sequence ID" value="RWR88091.1"/>
    <property type="molecule type" value="Genomic_DNA"/>
</dbReference>
<reference evidence="2 3" key="1">
    <citation type="journal article" date="2019" name="Nat. Plants">
        <title>Stout camphor tree genome fills gaps in understanding of flowering plant genome evolution.</title>
        <authorList>
            <person name="Chaw S.M."/>
            <person name="Liu Y.C."/>
            <person name="Wu Y.W."/>
            <person name="Wang H.Y."/>
            <person name="Lin C.I."/>
            <person name="Wu C.S."/>
            <person name="Ke H.M."/>
            <person name="Chang L.Y."/>
            <person name="Hsu C.Y."/>
            <person name="Yang H.T."/>
            <person name="Sudianto E."/>
            <person name="Hsu M.H."/>
            <person name="Wu K.P."/>
            <person name="Wang L.N."/>
            <person name="Leebens-Mack J.H."/>
            <person name="Tsai I.J."/>
        </authorList>
    </citation>
    <scope>NUCLEOTIDE SEQUENCE [LARGE SCALE GENOMIC DNA]</scope>
    <source>
        <strain evidence="3">cv. Chaw 1501</strain>
        <tissue evidence="2">Young leaves</tissue>
    </source>
</reference>
<accession>A0A3S3QQH8</accession>
<organism evidence="2 3">
    <name type="scientific">Cinnamomum micranthum f. kanehirae</name>
    <dbReference type="NCBI Taxonomy" id="337451"/>
    <lineage>
        <taxon>Eukaryota</taxon>
        <taxon>Viridiplantae</taxon>
        <taxon>Streptophyta</taxon>
        <taxon>Embryophyta</taxon>
        <taxon>Tracheophyta</taxon>
        <taxon>Spermatophyta</taxon>
        <taxon>Magnoliopsida</taxon>
        <taxon>Magnoliidae</taxon>
        <taxon>Laurales</taxon>
        <taxon>Lauraceae</taxon>
        <taxon>Cinnamomum</taxon>
    </lineage>
</organism>